<feature type="domain" description="FecR N-terminal" evidence="3">
    <location>
        <begin position="16"/>
        <end position="55"/>
    </location>
</feature>
<dbReference type="Pfam" id="PF16220">
    <property type="entry name" value="DUF4880"/>
    <property type="match status" value="1"/>
</dbReference>
<dbReference type="Gene3D" id="2.60.120.1440">
    <property type="match status" value="1"/>
</dbReference>
<proteinExistence type="predicted"/>
<evidence type="ECO:0000259" key="2">
    <source>
        <dbReference type="Pfam" id="PF04773"/>
    </source>
</evidence>
<evidence type="ECO:0000313" key="5">
    <source>
        <dbReference type="Proteomes" id="UP000244189"/>
    </source>
</evidence>
<reference evidence="4 5" key="1">
    <citation type="submission" date="2018-04" db="EMBL/GenBank/DDBJ databases">
        <title>Genomic Encyclopedia of Type Strains, Phase III (KMG-III): the genomes of soil and plant-associated and newly described type strains.</title>
        <authorList>
            <person name="Whitman W."/>
        </authorList>
    </citation>
    <scope>NUCLEOTIDE SEQUENCE [LARGE SCALE GENOMIC DNA]</scope>
    <source>
        <strain evidence="4 5">MA101b</strain>
    </source>
</reference>
<evidence type="ECO:0000313" key="4">
    <source>
        <dbReference type="EMBL" id="PTQ59217.1"/>
    </source>
</evidence>
<keyword evidence="1" id="KW-1133">Transmembrane helix</keyword>
<dbReference type="Proteomes" id="UP000244189">
    <property type="component" value="Unassembled WGS sequence"/>
</dbReference>
<evidence type="ECO:0000256" key="1">
    <source>
        <dbReference type="SAM" id="Phobius"/>
    </source>
</evidence>
<name>A0A2T5GIT9_9SPHN</name>
<dbReference type="GO" id="GO:0016989">
    <property type="term" value="F:sigma factor antagonist activity"/>
    <property type="evidence" value="ECO:0007669"/>
    <property type="project" value="TreeGrafter"/>
</dbReference>
<dbReference type="PIRSF" id="PIRSF018266">
    <property type="entry name" value="FecR"/>
    <property type="match status" value="1"/>
</dbReference>
<dbReference type="InterPro" id="IPR006860">
    <property type="entry name" value="FecR"/>
</dbReference>
<dbReference type="EMBL" id="QAOG01000005">
    <property type="protein sequence ID" value="PTQ59217.1"/>
    <property type="molecule type" value="Genomic_DNA"/>
</dbReference>
<accession>A0A2T5GIT9</accession>
<dbReference type="PANTHER" id="PTHR30273">
    <property type="entry name" value="PERIPLASMIC SIGNAL SENSOR AND SIGMA FACTOR ACTIVATOR FECR-RELATED"/>
    <property type="match status" value="1"/>
</dbReference>
<keyword evidence="1" id="KW-0472">Membrane</keyword>
<dbReference type="PANTHER" id="PTHR30273:SF2">
    <property type="entry name" value="PROTEIN FECR"/>
    <property type="match status" value="1"/>
</dbReference>
<dbReference type="InterPro" id="IPR032623">
    <property type="entry name" value="FecR_N"/>
</dbReference>
<keyword evidence="1" id="KW-0812">Transmembrane</keyword>
<dbReference type="Pfam" id="PF04773">
    <property type="entry name" value="FecR"/>
    <property type="match status" value="1"/>
</dbReference>
<feature type="transmembrane region" description="Helical" evidence="1">
    <location>
        <begin position="89"/>
        <end position="109"/>
    </location>
</feature>
<evidence type="ECO:0000259" key="3">
    <source>
        <dbReference type="Pfam" id="PF16220"/>
    </source>
</evidence>
<dbReference type="InterPro" id="IPR012373">
    <property type="entry name" value="Ferrdict_sens_TM"/>
</dbReference>
<gene>
    <name evidence="4" type="ORF">C8J26_2959</name>
</gene>
<organism evidence="4 5">
    <name type="scientific">Sphingomonas aurantiaca</name>
    <dbReference type="NCBI Taxonomy" id="185949"/>
    <lineage>
        <taxon>Bacteria</taxon>
        <taxon>Pseudomonadati</taxon>
        <taxon>Pseudomonadota</taxon>
        <taxon>Alphaproteobacteria</taxon>
        <taxon>Sphingomonadales</taxon>
        <taxon>Sphingomonadaceae</taxon>
        <taxon>Sphingomonas</taxon>
    </lineage>
</organism>
<keyword evidence="5" id="KW-1185">Reference proteome</keyword>
<dbReference type="AlphaFoldDB" id="A0A2T5GIT9"/>
<comment type="caution">
    <text evidence="4">The sequence shown here is derived from an EMBL/GenBank/DDBJ whole genome shotgun (WGS) entry which is preliminary data.</text>
</comment>
<sequence>MVDEWTGQTNVDAAADEAVAWLLRLPSAGAEEWRAFTDWLEADPAHGDAYDALARADAELDDALTPPDWSDTMPLAAANDDRAAPRRRWALAAFGGLAAAGIGVVMLPLETDRAMRIVETPSGVRRAVVLADGSRIELNGGTKLAIDDGAARLVTLERGEATFHVTHDAAHPFVVQSGTMRLEDVGTVFNVARVGPHLGVQVAEGAVMFQPEQERIMLTAGAALSHLDGEAPRLSGVAVGDVGGWRNGRLVFQRTPVRLVAAALERSTGVVVQVAPGLLETPFTGSIGVTGGADRLIPRAAALIGARAEQVDGRWRLVGGHAGP</sequence>
<feature type="domain" description="FecR protein" evidence="2">
    <location>
        <begin position="118"/>
        <end position="207"/>
    </location>
</feature>
<protein>
    <submittedName>
        <fullName evidence="4">FecR family protein</fullName>
    </submittedName>
</protein>